<evidence type="ECO:0000313" key="1">
    <source>
        <dbReference type="EMBL" id="GAF77952.1"/>
    </source>
</evidence>
<organism evidence="1">
    <name type="scientific">marine sediment metagenome</name>
    <dbReference type="NCBI Taxonomy" id="412755"/>
    <lineage>
        <taxon>unclassified sequences</taxon>
        <taxon>metagenomes</taxon>
        <taxon>ecological metagenomes</taxon>
    </lineage>
</organism>
<name>X0SQ21_9ZZZZ</name>
<accession>X0SQ21</accession>
<dbReference type="EMBL" id="BARS01003124">
    <property type="protein sequence ID" value="GAF77952.1"/>
    <property type="molecule type" value="Genomic_DNA"/>
</dbReference>
<dbReference type="AlphaFoldDB" id="X0SQ21"/>
<proteinExistence type="predicted"/>
<reference evidence="1" key="1">
    <citation type="journal article" date="2014" name="Front. Microbiol.">
        <title>High frequency of phylogenetically diverse reductive dehalogenase-homologous genes in deep subseafloor sedimentary metagenomes.</title>
        <authorList>
            <person name="Kawai M."/>
            <person name="Futagami T."/>
            <person name="Toyoda A."/>
            <person name="Takaki Y."/>
            <person name="Nishi S."/>
            <person name="Hori S."/>
            <person name="Arai W."/>
            <person name="Tsubouchi T."/>
            <person name="Morono Y."/>
            <person name="Uchiyama I."/>
            <person name="Ito T."/>
            <person name="Fujiyama A."/>
            <person name="Inagaki F."/>
            <person name="Takami H."/>
        </authorList>
    </citation>
    <scope>NUCLEOTIDE SEQUENCE</scope>
    <source>
        <strain evidence="1">Expedition CK06-06</strain>
    </source>
</reference>
<comment type="caution">
    <text evidence="1">The sequence shown here is derived from an EMBL/GenBank/DDBJ whole genome shotgun (WGS) entry which is preliminary data.</text>
</comment>
<protein>
    <submittedName>
        <fullName evidence="1">Uncharacterized protein</fullName>
    </submittedName>
</protein>
<sequence length="249" mass="25889">MGEVLSQFTAGDELEAAKLNSNLQDARDGKKEIQTEEAIDTTSLPIPIYIAAGSGWVGKCDANVVTKLEFVGFALKGQNIGIGEFIQIMVGEGGIVGGFSGLDRGSKYYVQDDGTIGTSVGTYEVLVGVAISATEILILKGSGEYMGSEAVSASEGAANSVDTATMPANARTAIIVIDFNSWTAVGNEGSCKGQVIIKRKGSSSVSLWIPGTGINNIHKLLASLSTNTITITVTNGNGTSLSGNVYYYR</sequence>
<gene>
    <name evidence="1" type="ORF">S01H1_06021</name>
</gene>